<comment type="similarity">
    <text evidence="1">Belongs to the GatC family.</text>
</comment>
<proteinExistence type="inferred from homology"/>
<dbReference type="Pfam" id="PF02686">
    <property type="entry name" value="GatC"/>
    <property type="match status" value="1"/>
</dbReference>
<protein>
    <recommendedName>
        <fullName evidence="1">Aspartyl/glutamyl-tRNA(Asn/Gln) amidotransferase subunit C</fullName>
        <shortName evidence="1">Asp/Glu-ADT subunit C</shortName>
        <ecNumber evidence="1">6.3.5.-</ecNumber>
    </recommendedName>
</protein>
<dbReference type="GO" id="GO:0006412">
    <property type="term" value="P:translation"/>
    <property type="evidence" value="ECO:0007669"/>
    <property type="project" value="UniProtKB-UniRule"/>
</dbReference>
<dbReference type="GO" id="GO:0005524">
    <property type="term" value="F:ATP binding"/>
    <property type="evidence" value="ECO:0007669"/>
    <property type="project" value="UniProtKB-KW"/>
</dbReference>
<comment type="caution">
    <text evidence="2">The sequence shown here is derived from an EMBL/GenBank/DDBJ whole genome shotgun (WGS) entry which is preliminary data.</text>
</comment>
<dbReference type="SUPFAM" id="SSF141000">
    <property type="entry name" value="Glu-tRNAGln amidotransferase C subunit"/>
    <property type="match status" value="1"/>
</dbReference>
<keyword evidence="1" id="KW-0648">Protein biosynthesis</keyword>
<dbReference type="GO" id="GO:0050566">
    <property type="term" value="F:asparaginyl-tRNA synthase (glutamine-hydrolyzing) activity"/>
    <property type="evidence" value="ECO:0007669"/>
    <property type="project" value="RHEA"/>
</dbReference>
<organism evidence="2 3">
    <name type="scientific">Aeromicrobium terrae</name>
    <dbReference type="NCBI Taxonomy" id="2498846"/>
    <lineage>
        <taxon>Bacteria</taxon>
        <taxon>Bacillati</taxon>
        <taxon>Actinomycetota</taxon>
        <taxon>Actinomycetes</taxon>
        <taxon>Propionibacteriales</taxon>
        <taxon>Nocardioidaceae</taxon>
        <taxon>Aeromicrobium</taxon>
    </lineage>
</organism>
<evidence type="ECO:0000256" key="1">
    <source>
        <dbReference type="HAMAP-Rule" id="MF_00122"/>
    </source>
</evidence>
<dbReference type="GO" id="GO:0016740">
    <property type="term" value="F:transferase activity"/>
    <property type="evidence" value="ECO:0007669"/>
    <property type="project" value="UniProtKB-KW"/>
</dbReference>
<dbReference type="Gene3D" id="1.10.20.60">
    <property type="entry name" value="Glu-tRNAGln amidotransferase C subunit, N-terminal domain"/>
    <property type="match status" value="1"/>
</dbReference>
<keyword evidence="1" id="KW-0547">Nucleotide-binding</keyword>
<evidence type="ECO:0000313" key="2">
    <source>
        <dbReference type="EMBL" id="TXL61201.1"/>
    </source>
</evidence>
<comment type="catalytic activity">
    <reaction evidence="1">
        <text>L-glutamyl-tRNA(Gln) + L-glutamine + ATP + H2O = L-glutaminyl-tRNA(Gln) + L-glutamate + ADP + phosphate + H(+)</text>
        <dbReference type="Rhea" id="RHEA:17521"/>
        <dbReference type="Rhea" id="RHEA-COMP:9681"/>
        <dbReference type="Rhea" id="RHEA-COMP:9684"/>
        <dbReference type="ChEBI" id="CHEBI:15377"/>
        <dbReference type="ChEBI" id="CHEBI:15378"/>
        <dbReference type="ChEBI" id="CHEBI:29985"/>
        <dbReference type="ChEBI" id="CHEBI:30616"/>
        <dbReference type="ChEBI" id="CHEBI:43474"/>
        <dbReference type="ChEBI" id="CHEBI:58359"/>
        <dbReference type="ChEBI" id="CHEBI:78520"/>
        <dbReference type="ChEBI" id="CHEBI:78521"/>
        <dbReference type="ChEBI" id="CHEBI:456216"/>
    </reaction>
</comment>
<dbReference type="EMBL" id="VDUX01000003">
    <property type="protein sequence ID" value="TXL61201.1"/>
    <property type="molecule type" value="Genomic_DNA"/>
</dbReference>
<evidence type="ECO:0000313" key="3">
    <source>
        <dbReference type="Proteomes" id="UP000321571"/>
    </source>
</evidence>
<comment type="subunit">
    <text evidence="1">Heterotrimer of A, B and C subunits.</text>
</comment>
<dbReference type="InterPro" id="IPR036113">
    <property type="entry name" value="Asp/Glu-ADT_sf_sub_c"/>
</dbReference>
<sequence length="103" mass="11013">MTEPVSGITRADVAHLADLARISLSDDELDHLATELPAILEHVAVVQQAAGDDVTPMSHPIPVSNVFRADEVVPSLAPEEALAGAPEREEQRFLVPKILGEES</sequence>
<keyword evidence="1" id="KW-0067">ATP-binding</keyword>
<dbReference type="GO" id="GO:0006450">
    <property type="term" value="P:regulation of translational fidelity"/>
    <property type="evidence" value="ECO:0007669"/>
    <property type="project" value="InterPro"/>
</dbReference>
<dbReference type="Proteomes" id="UP000321571">
    <property type="component" value="Unassembled WGS sequence"/>
</dbReference>
<dbReference type="AlphaFoldDB" id="A0A5C8NK55"/>
<gene>
    <name evidence="1 2" type="primary">gatC</name>
    <name evidence="2" type="ORF">FHP06_07115</name>
</gene>
<keyword evidence="3" id="KW-1185">Reference proteome</keyword>
<dbReference type="GO" id="GO:0050567">
    <property type="term" value="F:glutaminyl-tRNA synthase (glutamine-hydrolyzing) activity"/>
    <property type="evidence" value="ECO:0007669"/>
    <property type="project" value="UniProtKB-UniRule"/>
</dbReference>
<keyword evidence="2" id="KW-0808">Transferase</keyword>
<dbReference type="GO" id="GO:0070681">
    <property type="term" value="P:glutaminyl-tRNAGln biosynthesis via transamidation"/>
    <property type="evidence" value="ECO:0007669"/>
    <property type="project" value="TreeGrafter"/>
</dbReference>
<comment type="catalytic activity">
    <reaction evidence="1">
        <text>L-aspartyl-tRNA(Asn) + L-glutamine + ATP + H2O = L-asparaginyl-tRNA(Asn) + L-glutamate + ADP + phosphate + 2 H(+)</text>
        <dbReference type="Rhea" id="RHEA:14513"/>
        <dbReference type="Rhea" id="RHEA-COMP:9674"/>
        <dbReference type="Rhea" id="RHEA-COMP:9677"/>
        <dbReference type="ChEBI" id="CHEBI:15377"/>
        <dbReference type="ChEBI" id="CHEBI:15378"/>
        <dbReference type="ChEBI" id="CHEBI:29985"/>
        <dbReference type="ChEBI" id="CHEBI:30616"/>
        <dbReference type="ChEBI" id="CHEBI:43474"/>
        <dbReference type="ChEBI" id="CHEBI:58359"/>
        <dbReference type="ChEBI" id="CHEBI:78515"/>
        <dbReference type="ChEBI" id="CHEBI:78516"/>
        <dbReference type="ChEBI" id="CHEBI:456216"/>
    </reaction>
</comment>
<dbReference type="InterPro" id="IPR003837">
    <property type="entry name" value="GatC"/>
</dbReference>
<dbReference type="HAMAP" id="MF_00122">
    <property type="entry name" value="GatC"/>
    <property type="match status" value="1"/>
</dbReference>
<dbReference type="EC" id="6.3.5.-" evidence="1"/>
<reference evidence="2 3" key="1">
    <citation type="submission" date="2019-06" db="EMBL/GenBank/DDBJ databases">
        <title>Aeromicrobium sp. nov., isolated from a maize field.</title>
        <authorList>
            <person name="Lin S.-Y."/>
            <person name="Tsai C.-F."/>
            <person name="Young C.-C."/>
        </authorList>
    </citation>
    <scope>NUCLEOTIDE SEQUENCE [LARGE SCALE GENOMIC DNA]</scope>
    <source>
        <strain evidence="2 3">CC-CFT486</strain>
    </source>
</reference>
<dbReference type="PANTHER" id="PTHR15004:SF0">
    <property type="entry name" value="GLUTAMYL-TRNA(GLN) AMIDOTRANSFERASE SUBUNIT C, MITOCHONDRIAL"/>
    <property type="match status" value="1"/>
</dbReference>
<name>A0A5C8NK55_9ACTN</name>
<dbReference type="NCBIfam" id="TIGR00135">
    <property type="entry name" value="gatC"/>
    <property type="match status" value="1"/>
</dbReference>
<accession>A0A5C8NK55</accession>
<dbReference type="PANTHER" id="PTHR15004">
    <property type="entry name" value="GLUTAMYL-TRNA(GLN) AMIDOTRANSFERASE SUBUNIT C, MITOCHONDRIAL"/>
    <property type="match status" value="1"/>
</dbReference>
<comment type="function">
    <text evidence="1">Allows the formation of correctly charged Asn-tRNA(Asn) or Gln-tRNA(Gln) through the transamidation of misacylated Asp-tRNA(Asn) or Glu-tRNA(Gln) in organisms which lack either or both of asparaginyl-tRNA or glutaminyl-tRNA synthetases. The reaction takes place in the presence of glutamine and ATP through an activated phospho-Asp-tRNA(Asn) or phospho-Glu-tRNA(Gln).</text>
</comment>
<dbReference type="RefSeq" id="WP_147685278.1">
    <property type="nucleotide sequence ID" value="NZ_VDUX01000003.1"/>
</dbReference>
<dbReference type="OrthoDB" id="5295223at2"/>
<keyword evidence="1" id="KW-0436">Ligase</keyword>